<evidence type="ECO:0000256" key="11">
    <source>
        <dbReference type="ARBA" id="ARBA00029774"/>
    </source>
</evidence>
<evidence type="ECO:0000256" key="1">
    <source>
        <dbReference type="ARBA" id="ARBA00004496"/>
    </source>
</evidence>
<comment type="similarity">
    <text evidence="2 13">Belongs to the SUA5 family.</text>
</comment>
<accession>A0ABY4L0H5</accession>
<keyword evidence="16" id="KW-1185">Reference proteome</keyword>
<evidence type="ECO:0000256" key="12">
    <source>
        <dbReference type="ARBA" id="ARBA00048366"/>
    </source>
</evidence>
<dbReference type="EMBL" id="CP051627">
    <property type="protein sequence ID" value="UPT21166.1"/>
    <property type="molecule type" value="Genomic_DNA"/>
</dbReference>
<evidence type="ECO:0000256" key="5">
    <source>
        <dbReference type="ARBA" id="ARBA00022490"/>
    </source>
</evidence>
<dbReference type="SUPFAM" id="SSF55821">
    <property type="entry name" value="YrdC/RibB"/>
    <property type="match status" value="1"/>
</dbReference>
<dbReference type="Pfam" id="PF01300">
    <property type="entry name" value="Sua5_yciO_yrdC"/>
    <property type="match status" value="1"/>
</dbReference>
<evidence type="ECO:0000256" key="3">
    <source>
        <dbReference type="ARBA" id="ARBA00012584"/>
    </source>
</evidence>
<keyword evidence="5 13" id="KW-0963">Cytoplasm</keyword>
<reference evidence="15 16" key="1">
    <citation type="submission" date="2020-04" db="EMBL/GenBank/DDBJ databases">
        <title>Thermobifida alba genome sequencing and assembly.</title>
        <authorList>
            <person name="Luzics S."/>
            <person name="Horvath B."/>
            <person name="Nagy I."/>
            <person name="Toth A."/>
            <person name="Nagy I."/>
            <person name="Kukolya J."/>
        </authorList>
    </citation>
    <scope>NUCLEOTIDE SEQUENCE [LARGE SCALE GENOMIC DNA]</scope>
    <source>
        <strain evidence="15 16">DSM 43795</strain>
    </source>
</reference>
<comment type="subcellular location">
    <subcellularLocation>
        <location evidence="1 13">Cytoplasm</location>
    </subcellularLocation>
</comment>
<name>A0ABY4L0H5_THEAE</name>
<dbReference type="PIRSF" id="PIRSF004930">
    <property type="entry name" value="Tln_factor_SUA5"/>
    <property type="match status" value="1"/>
</dbReference>
<dbReference type="InterPro" id="IPR010923">
    <property type="entry name" value="T(6)A37_SUA5"/>
</dbReference>
<evidence type="ECO:0000256" key="13">
    <source>
        <dbReference type="PIRNR" id="PIRNR004930"/>
    </source>
</evidence>
<dbReference type="EC" id="2.7.7.87" evidence="3 13"/>
<sequence length="333" mass="33842">MGDDRAARRPPVRAVSPEVLDEAVRVLRGGGLVAFPTETVYGLGADAANPDAVARVFAAKGRPADHPLIVHVASASAARAWAASFPGAARALADAFWPGPLTLVLPRSDRVPDAVTGGRPTVGLRVPDQPVARALLERFGGGIAAPSANRFGRVSPTTAAHVAADLGGRVDLVVDGGPCAVGVESTIVEVDGDRLAVLRTGAVTAADVAAVTGLPVAASPAGPARAPGMLAAHYAPSARVVLAEAPDAAETVARWVEKGHRVAVLAETLPEGLPPGVVALPPVASARDYARVLYQRLRDVDAAGADVVVAVPPEPAGIGLAVRDRLLRASRSH</sequence>
<feature type="domain" description="YrdC-like" evidence="14">
    <location>
        <begin position="17"/>
        <end position="203"/>
    </location>
</feature>
<dbReference type="RefSeq" id="WP_248593476.1">
    <property type="nucleotide sequence ID" value="NZ_BAABEB010000013.1"/>
</dbReference>
<dbReference type="Proteomes" id="UP000832041">
    <property type="component" value="Chromosome"/>
</dbReference>
<dbReference type="PANTHER" id="PTHR17490:SF16">
    <property type="entry name" value="THREONYLCARBAMOYL-AMP SYNTHASE"/>
    <property type="match status" value="1"/>
</dbReference>
<keyword evidence="8 13" id="KW-0548">Nucleotidyltransferase</keyword>
<dbReference type="NCBIfam" id="TIGR00057">
    <property type="entry name" value="L-threonylcarbamoyladenylate synthase"/>
    <property type="match status" value="1"/>
</dbReference>
<keyword evidence="6 13" id="KW-0808">Transferase</keyword>
<evidence type="ECO:0000259" key="14">
    <source>
        <dbReference type="PROSITE" id="PS51163"/>
    </source>
</evidence>
<dbReference type="InterPro" id="IPR050156">
    <property type="entry name" value="TC-AMP_synthase_SUA5"/>
</dbReference>
<keyword evidence="9 13" id="KW-0547">Nucleotide-binding</keyword>
<evidence type="ECO:0000256" key="10">
    <source>
        <dbReference type="ARBA" id="ARBA00022840"/>
    </source>
</evidence>
<gene>
    <name evidence="15" type="ORF">FOF52_09515</name>
</gene>
<proteinExistence type="inferred from homology"/>
<evidence type="ECO:0000256" key="6">
    <source>
        <dbReference type="ARBA" id="ARBA00022679"/>
    </source>
</evidence>
<evidence type="ECO:0000256" key="7">
    <source>
        <dbReference type="ARBA" id="ARBA00022694"/>
    </source>
</evidence>
<dbReference type="Gene3D" id="3.40.50.11030">
    <property type="entry name" value="Threonylcarbamoyl-AMP synthase, C-terminal domain"/>
    <property type="match status" value="1"/>
</dbReference>
<dbReference type="Pfam" id="PF03481">
    <property type="entry name" value="Sua5_C"/>
    <property type="match status" value="1"/>
</dbReference>
<comment type="function">
    <text evidence="13">Required for the formation of a threonylcarbamoyl group on adenosine at position 37 (t(6)A37) in tRNAs that read codons beginning with adenine.</text>
</comment>
<dbReference type="InterPro" id="IPR006070">
    <property type="entry name" value="Sua5-like_dom"/>
</dbReference>
<protein>
    <recommendedName>
        <fullName evidence="4 13">Threonylcarbamoyl-AMP synthase</fullName>
        <shortName evidence="13">TC-AMP synthase</shortName>
        <ecNumber evidence="3 13">2.7.7.87</ecNumber>
    </recommendedName>
    <alternativeName>
        <fullName evidence="11 13">L-threonylcarbamoyladenylate synthase</fullName>
    </alternativeName>
</protein>
<keyword evidence="7 13" id="KW-0819">tRNA processing</keyword>
<dbReference type="InterPro" id="IPR005145">
    <property type="entry name" value="Sua5_C"/>
</dbReference>
<comment type="catalytic activity">
    <reaction evidence="12 13">
        <text>L-threonine + hydrogencarbonate + ATP = L-threonylcarbamoyladenylate + diphosphate + H2O</text>
        <dbReference type="Rhea" id="RHEA:36407"/>
        <dbReference type="ChEBI" id="CHEBI:15377"/>
        <dbReference type="ChEBI" id="CHEBI:17544"/>
        <dbReference type="ChEBI" id="CHEBI:30616"/>
        <dbReference type="ChEBI" id="CHEBI:33019"/>
        <dbReference type="ChEBI" id="CHEBI:57926"/>
        <dbReference type="ChEBI" id="CHEBI:73682"/>
        <dbReference type="EC" id="2.7.7.87"/>
    </reaction>
</comment>
<evidence type="ECO:0000313" key="15">
    <source>
        <dbReference type="EMBL" id="UPT21166.1"/>
    </source>
</evidence>
<dbReference type="PROSITE" id="PS51163">
    <property type="entry name" value="YRDC"/>
    <property type="match status" value="1"/>
</dbReference>
<dbReference type="InterPro" id="IPR038385">
    <property type="entry name" value="Sua5/YwlC_C"/>
</dbReference>
<evidence type="ECO:0000256" key="9">
    <source>
        <dbReference type="ARBA" id="ARBA00022741"/>
    </source>
</evidence>
<evidence type="ECO:0000256" key="4">
    <source>
        <dbReference type="ARBA" id="ARBA00015492"/>
    </source>
</evidence>
<keyword evidence="10 13" id="KW-0067">ATP-binding</keyword>
<dbReference type="PANTHER" id="PTHR17490">
    <property type="entry name" value="SUA5"/>
    <property type="match status" value="1"/>
</dbReference>
<evidence type="ECO:0000256" key="8">
    <source>
        <dbReference type="ARBA" id="ARBA00022695"/>
    </source>
</evidence>
<evidence type="ECO:0000256" key="2">
    <source>
        <dbReference type="ARBA" id="ARBA00007663"/>
    </source>
</evidence>
<evidence type="ECO:0000313" key="16">
    <source>
        <dbReference type="Proteomes" id="UP000832041"/>
    </source>
</evidence>
<dbReference type="Gene3D" id="3.90.870.10">
    <property type="entry name" value="DHBP synthase"/>
    <property type="match status" value="1"/>
</dbReference>
<organism evidence="15 16">
    <name type="scientific">Thermobifida alba</name>
    <name type="common">Thermomonospora alba</name>
    <dbReference type="NCBI Taxonomy" id="53522"/>
    <lineage>
        <taxon>Bacteria</taxon>
        <taxon>Bacillati</taxon>
        <taxon>Actinomycetota</taxon>
        <taxon>Actinomycetes</taxon>
        <taxon>Streptosporangiales</taxon>
        <taxon>Nocardiopsidaceae</taxon>
        <taxon>Thermobifida</taxon>
    </lineage>
</organism>
<dbReference type="InterPro" id="IPR017945">
    <property type="entry name" value="DHBP_synth_RibB-like_a/b_dom"/>
</dbReference>